<dbReference type="Proteomes" id="UP000179642">
    <property type="component" value="Unassembled WGS sequence"/>
</dbReference>
<organism evidence="1 2">
    <name type="scientific">Streptomyces monashensis</name>
    <dbReference type="NCBI Taxonomy" id="1678012"/>
    <lineage>
        <taxon>Bacteria</taxon>
        <taxon>Bacillati</taxon>
        <taxon>Actinomycetota</taxon>
        <taxon>Actinomycetes</taxon>
        <taxon>Kitasatosporales</taxon>
        <taxon>Streptomycetaceae</taxon>
        <taxon>Streptomyces</taxon>
    </lineage>
</organism>
<keyword evidence="2" id="KW-1185">Reference proteome</keyword>
<evidence type="ECO:0000313" key="1">
    <source>
        <dbReference type="EMBL" id="OIJ92353.1"/>
    </source>
</evidence>
<protein>
    <submittedName>
        <fullName evidence="1">Uncharacterized protein</fullName>
    </submittedName>
</protein>
<sequence>MLAFNALQSVQQALPKYRSSALGRPGRTEEAEAEARRAYKTEQGRRWYKHNPNGADAVAAATKAADAARERTAEYLLATRLEQLREQTAVRTEQAAAATWAARLTELAARPLDGEPAGTVIA</sequence>
<evidence type="ECO:0000313" key="2">
    <source>
        <dbReference type="Proteomes" id="UP000179642"/>
    </source>
</evidence>
<gene>
    <name evidence="1" type="ORF">BIV23_38645</name>
</gene>
<dbReference type="AlphaFoldDB" id="A0A1S2PF42"/>
<dbReference type="EMBL" id="MLYO01000081">
    <property type="protein sequence ID" value="OIJ92353.1"/>
    <property type="molecule type" value="Genomic_DNA"/>
</dbReference>
<name>A0A1S2PF42_9ACTN</name>
<reference evidence="1 2" key="1">
    <citation type="submission" date="2016-10" db="EMBL/GenBank/DDBJ databases">
        <title>Genome sequence of Streptomyces sp. MUSC 1.</title>
        <authorList>
            <person name="Lee L.-H."/>
            <person name="Ser H.-L."/>
            <person name="Law J.W.-F."/>
        </authorList>
    </citation>
    <scope>NUCLEOTIDE SEQUENCE [LARGE SCALE GENOMIC DNA]</scope>
    <source>
        <strain evidence="1 2">MUSC 1</strain>
    </source>
</reference>
<accession>A0A1S2PF42</accession>
<comment type="caution">
    <text evidence="1">The sequence shown here is derived from an EMBL/GenBank/DDBJ whole genome shotgun (WGS) entry which is preliminary data.</text>
</comment>
<proteinExistence type="predicted"/>